<dbReference type="GO" id="GO:0006508">
    <property type="term" value="P:proteolysis"/>
    <property type="evidence" value="ECO:0007669"/>
    <property type="project" value="InterPro"/>
</dbReference>
<dbReference type="Pfam" id="PF00656">
    <property type="entry name" value="Peptidase_C14"/>
    <property type="match status" value="1"/>
</dbReference>
<proteinExistence type="predicted"/>
<dbReference type="RefSeq" id="WP_131554716.1">
    <property type="nucleotide sequence ID" value="NZ_SJSK01000005.1"/>
</dbReference>
<name>A0A4R0MQW2_9SPHI</name>
<dbReference type="InterPro" id="IPR001309">
    <property type="entry name" value="Pept_C14_p20"/>
</dbReference>
<reference evidence="2 3" key="1">
    <citation type="submission" date="2019-02" db="EMBL/GenBank/DDBJ databases">
        <title>Pedobacter sp. RP-1-13 sp. nov., isolated from Arctic soil.</title>
        <authorList>
            <person name="Dahal R.H."/>
        </authorList>
    </citation>
    <scope>NUCLEOTIDE SEQUENCE [LARGE SCALE GENOMIC DNA]</scope>
    <source>
        <strain evidence="2 3">RP-1-13</strain>
    </source>
</reference>
<dbReference type="OrthoDB" id="9812126at2"/>
<dbReference type="PANTHER" id="PTHR22576">
    <property type="entry name" value="MUCOSA ASSOCIATED LYMPHOID TISSUE LYMPHOMA TRANSLOCATION PROTEIN 1/PARACASPASE"/>
    <property type="match status" value="1"/>
</dbReference>
<dbReference type="EMBL" id="SJSK01000005">
    <property type="protein sequence ID" value="TCC88662.1"/>
    <property type="molecule type" value="Genomic_DNA"/>
</dbReference>
<dbReference type="PANTHER" id="PTHR22576:SF37">
    <property type="entry name" value="MUCOSA-ASSOCIATED LYMPHOID TISSUE LYMPHOMA TRANSLOCATION PROTEIN 1"/>
    <property type="match status" value="1"/>
</dbReference>
<dbReference type="SUPFAM" id="SSF52129">
    <property type="entry name" value="Caspase-like"/>
    <property type="match status" value="1"/>
</dbReference>
<dbReference type="AlphaFoldDB" id="A0A4R0MQW2"/>
<dbReference type="GO" id="GO:0004197">
    <property type="term" value="F:cysteine-type endopeptidase activity"/>
    <property type="evidence" value="ECO:0007669"/>
    <property type="project" value="InterPro"/>
</dbReference>
<protein>
    <submittedName>
        <fullName evidence="2">Caspase family protein</fullName>
    </submittedName>
</protein>
<evidence type="ECO:0000313" key="3">
    <source>
        <dbReference type="Proteomes" id="UP000292884"/>
    </source>
</evidence>
<keyword evidence="3" id="KW-1185">Reference proteome</keyword>
<gene>
    <name evidence="2" type="ORF">EZ428_18670</name>
</gene>
<dbReference type="InterPro" id="IPR029030">
    <property type="entry name" value="Caspase-like_dom_sf"/>
</dbReference>
<sequence>MNAIALVIGNTNYKLEKHVLPNAAKDAIDVSEKLVNLGFTVDKHTDCDILEFQRAIQLFSAKRKKFAVGLFYFAGHGLQIKGKNFLTAIDTRFEDETAAEYSSCNLSMILDYMDTSTMSENSVNIVILDACRDNPWNLAVRSVNNHDLAPVFAPKGTLIAYSTSPGQTADDGEKGGNSIYAKAFLNHIDDEEIPIEDFFKRVRTSVYAGTNGSQTSWEHTSLIGDFYFNSRALNHSVNLPYEDYAIADQDFISDGSNLQEIILQMRTHDYYSQRPALKSFKSMNAVGNDNISDLFLIGRNILQSAHGGEGDAKKFMNSLSFSLPGMATNEENHVLNGILFEMYFNKQGRFRQEKFKNDFLDEIYSLEEDGLYPLSFNMIAEHVMPFKNYVFYKAGDKSVPIEVRIEDFEFMSIHRKLIVRPKLVSIKYKGKELMENGNEDEESEWNIRAIYFTDLKRLISKLLMIPLKKLRLSVNVNILDNDRITVPDIIRILK</sequence>
<dbReference type="Proteomes" id="UP000292884">
    <property type="component" value="Unassembled WGS sequence"/>
</dbReference>
<dbReference type="InterPro" id="IPR011600">
    <property type="entry name" value="Pept_C14_caspase"/>
</dbReference>
<feature type="domain" description="Caspase family p20" evidence="1">
    <location>
        <begin position="1"/>
        <end position="79"/>
    </location>
</feature>
<dbReference type="PROSITE" id="PS50208">
    <property type="entry name" value="CASPASE_P20"/>
    <property type="match status" value="1"/>
</dbReference>
<comment type="caution">
    <text evidence="2">The sequence shown here is derived from an EMBL/GenBank/DDBJ whole genome shotgun (WGS) entry which is preliminary data.</text>
</comment>
<dbReference type="Gene3D" id="3.40.50.1460">
    <property type="match status" value="1"/>
</dbReference>
<organism evidence="2 3">
    <name type="scientific">Pedobacter frigiditerrae</name>
    <dbReference type="NCBI Taxonomy" id="2530452"/>
    <lineage>
        <taxon>Bacteria</taxon>
        <taxon>Pseudomonadati</taxon>
        <taxon>Bacteroidota</taxon>
        <taxon>Sphingobacteriia</taxon>
        <taxon>Sphingobacteriales</taxon>
        <taxon>Sphingobacteriaceae</taxon>
        <taxon>Pedobacter</taxon>
    </lineage>
</organism>
<evidence type="ECO:0000259" key="1">
    <source>
        <dbReference type="PROSITE" id="PS50208"/>
    </source>
</evidence>
<dbReference type="InterPro" id="IPR052039">
    <property type="entry name" value="Caspase-related_regulators"/>
</dbReference>
<evidence type="ECO:0000313" key="2">
    <source>
        <dbReference type="EMBL" id="TCC88662.1"/>
    </source>
</evidence>
<accession>A0A4R0MQW2</accession>